<dbReference type="AlphaFoldDB" id="A0A7S1T090"/>
<name>A0A7S1T090_9CHLO</name>
<accession>A0A7S1T090</accession>
<reference evidence="1" key="1">
    <citation type="submission" date="2021-01" db="EMBL/GenBank/DDBJ databases">
        <authorList>
            <person name="Corre E."/>
            <person name="Pelletier E."/>
            <person name="Niang G."/>
            <person name="Scheremetjew M."/>
            <person name="Finn R."/>
            <person name="Kale V."/>
            <person name="Holt S."/>
            <person name="Cochrane G."/>
            <person name="Meng A."/>
            <person name="Brown T."/>
            <person name="Cohen L."/>
        </authorList>
    </citation>
    <scope>NUCLEOTIDE SEQUENCE</scope>
    <source>
        <strain evidence="1">PLY429</strain>
    </source>
</reference>
<proteinExistence type="predicted"/>
<organism evidence="1">
    <name type="scientific">Tetraselmis chuii</name>
    <dbReference type="NCBI Taxonomy" id="63592"/>
    <lineage>
        <taxon>Eukaryota</taxon>
        <taxon>Viridiplantae</taxon>
        <taxon>Chlorophyta</taxon>
        <taxon>core chlorophytes</taxon>
        <taxon>Chlorodendrophyceae</taxon>
        <taxon>Chlorodendrales</taxon>
        <taxon>Chlorodendraceae</taxon>
        <taxon>Tetraselmis</taxon>
    </lineage>
</organism>
<protein>
    <submittedName>
        <fullName evidence="1">Uncharacterized protein</fullName>
    </submittedName>
</protein>
<dbReference type="EMBL" id="HBGG01030929">
    <property type="protein sequence ID" value="CAD9213900.1"/>
    <property type="molecule type" value="Transcribed_RNA"/>
</dbReference>
<gene>
    <name evidence="1" type="ORF">TCHU04912_LOCUS16139</name>
</gene>
<evidence type="ECO:0000313" key="1">
    <source>
        <dbReference type="EMBL" id="CAD9213900.1"/>
    </source>
</evidence>
<sequence>MPSYFLLRRRPNGEYYAEWSERLPGSAVVEWGGEAKLGESKREVSLREVGLPDESEYEVKADSAEVPVLAGRPACTNVSLLKSLLQKAVRRRQKRQAVWAAGALLVLSPDQLLRRLPIVALEDVALTTDFPTLVWMMAASSKGWVPRSNHLQWLLNSVATLCEVEEQEVHGAADTVVRDEELARRWGNCTANLTQLLSLKARLMYGGMQCDMSMLRWYTNTWHMRFQQQRAVPTQPASTFVKSLPLPAELPLEAWIPAACDFHCSNIIPRIMTENPHLRLSEDTLKRLIWDFSSSVNTRRLPMPPHSPSEDDKREWDAIKRIVMKTAQCIIKSNLRYV</sequence>
<dbReference type="Gene3D" id="1.20.272.10">
    <property type="match status" value="1"/>
</dbReference>